<evidence type="ECO:0000256" key="3">
    <source>
        <dbReference type="ARBA" id="ARBA00022679"/>
    </source>
</evidence>
<keyword evidence="9" id="KW-0119">Carbohydrate metabolism</keyword>
<dbReference type="PANTHER" id="PTHR12137">
    <property type="entry name" value="CARBOHYDRATE SULFOTRANSFERASE"/>
    <property type="match status" value="1"/>
</dbReference>
<accession>V4C7B6</accession>
<gene>
    <name evidence="10" type="ORF">LOTGIDRAFT_104299</name>
</gene>
<evidence type="ECO:0000256" key="9">
    <source>
        <dbReference type="RuleBase" id="RU364020"/>
    </source>
</evidence>
<dbReference type="GO" id="GO:0008146">
    <property type="term" value="F:sulfotransferase activity"/>
    <property type="evidence" value="ECO:0007669"/>
    <property type="project" value="InterPro"/>
</dbReference>
<proteinExistence type="inferred from homology"/>
<keyword evidence="5" id="KW-1133">Transmembrane helix</keyword>
<dbReference type="GO" id="GO:0016051">
    <property type="term" value="P:carbohydrate biosynthetic process"/>
    <property type="evidence" value="ECO:0007669"/>
    <property type="project" value="InterPro"/>
</dbReference>
<dbReference type="InterPro" id="IPR018011">
    <property type="entry name" value="Carb_sulfotrans_8-10"/>
</dbReference>
<name>V4C7B6_LOTGI</name>
<protein>
    <recommendedName>
        <fullName evidence="9">Carbohydrate sulfotransferase</fullName>
        <ecNumber evidence="9">2.8.2.-</ecNumber>
    </recommendedName>
</protein>
<dbReference type="OrthoDB" id="6380564at2759"/>
<comment type="similarity">
    <text evidence="2 9">Belongs to the sulfotransferase 2 family.</text>
</comment>
<evidence type="ECO:0000256" key="8">
    <source>
        <dbReference type="ARBA" id="ARBA00023180"/>
    </source>
</evidence>
<dbReference type="OMA" id="FLEYALW"/>
<keyword evidence="6 9" id="KW-0333">Golgi apparatus</keyword>
<evidence type="ECO:0000256" key="5">
    <source>
        <dbReference type="ARBA" id="ARBA00022989"/>
    </source>
</evidence>
<evidence type="ECO:0000256" key="1">
    <source>
        <dbReference type="ARBA" id="ARBA00004323"/>
    </source>
</evidence>
<dbReference type="Proteomes" id="UP000030746">
    <property type="component" value="Unassembled WGS sequence"/>
</dbReference>
<dbReference type="KEGG" id="lgi:LOTGIDRAFT_104299"/>
<keyword evidence="7" id="KW-0472">Membrane</keyword>
<keyword evidence="3 9" id="KW-0808">Transferase</keyword>
<dbReference type="EMBL" id="KB201304">
    <property type="protein sequence ID" value="ESO97579.1"/>
    <property type="molecule type" value="Genomic_DNA"/>
</dbReference>
<comment type="subcellular location">
    <subcellularLocation>
        <location evidence="1 9">Golgi apparatus membrane</location>
        <topology evidence="1 9">Single-pass type II membrane protein</topology>
    </subcellularLocation>
</comment>
<dbReference type="RefSeq" id="XP_009051439.1">
    <property type="nucleotide sequence ID" value="XM_009053191.1"/>
</dbReference>
<dbReference type="PANTHER" id="PTHR12137:SF54">
    <property type="entry name" value="CARBOHYDRATE SULFOTRANSFERASE"/>
    <property type="match status" value="1"/>
</dbReference>
<keyword evidence="4" id="KW-0812">Transmembrane</keyword>
<keyword evidence="9" id="KW-0735">Signal-anchor</keyword>
<evidence type="ECO:0000256" key="4">
    <source>
        <dbReference type="ARBA" id="ARBA00022692"/>
    </source>
</evidence>
<dbReference type="GeneID" id="20229843"/>
<dbReference type="CTD" id="20229843"/>
<dbReference type="EC" id="2.8.2.-" evidence="9"/>
<keyword evidence="11" id="KW-1185">Reference proteome</keyword>
<organism evidence="10 11">
    <name type="scientific">Lottia gigantea</name>
    <name type="common">Giant owl limpet</name>
    <dbReference type="NCBI Taxonomy" id="225164"/>
    <lineage>
        <taxon>Eukaryota</taxon>
        <taxon>Metazoa</taxon>
        <taxon>Spiralia</taxon>
        <taxon>Lophotrochozoa</taxon>
        <taxon>Mollusca</taxon>
        <taxon>Gastropoda</taxon>
        <taxon>Patellogastropoda</taxon>
        <taxon>Lottioidea</taxon>
        <taxon>Lottiidae</taxon>
        <taxon>Lottia</taxon>
    </lineage>
</organism>
<sequence>MINAREHIYDTCVQNDDGAVSQIYTYQAQNIAYCPVAKVGSTFWKRVLLFLHNDTGKFNVDSPFQIPRFFTHYGPKKRMKRMTFDVISREFISKQTRFMFVRNPYSRLWSAYLDKFFLPDFWGRAAKAIVALRKEKQKLKSKVCGHDVTFLEFLKYVLSLKEFLSNPAVFNEHWRPIQYMCNPCQYRPHFIGKLETFSQDSKHIIKQLGIEHIFANDEGSKYQIEEELKTLVDYNFKRITMREVKDCLTPNELAVRLWTVFEFNGYLPFGSRHVLNGTANMTADAFLELVLKTRRLGASYEDRWKRQRLSTLESAYKTVPDDVMTGLKDLYKMDFVHFNYDPDPFK</sequence>
<evidence type="ECO:0000256" key="6">
    <source>
        <dbReference type="ARBA" id="ARBA00023034"/>
    </source>
</evidence>
<evidence type="ECO:0000256" key="7">
    <source>
        <dbReference type="ARBA" id="ARBA00023136"/>
    </source>
</evidence>
<dbReference type="InterPro" id="IPR005331">
    <property type="entry name" value="Sulfotransferase"/>
</dbReference>
<evidence type="ECO:0000313" key="10">
    <source>
        <dbReference type="EMBL" id="ESO97579.1"/>
    </source>
</evidence>
<evidence type="ECO:0000256" key="2">
    <source>
        <dbReference type="ARBA" id="ARBA00006339"/>
    </source>
</evidence>
<dbReference type="Pfam" id="PF03567">
    <property type="entry name" value="Sulfotransfer_2"/>
    <property type="match status" value="1"/>
</dbReference>
<keyword evidence="8 9" id="KW-0325">Glycoprotein</keyword>
<dbReference type="GO" id="GO:0000139">
    <property type="term" value="C:Golgi membrane"/>
    <property type="evidence" value="ECO:0007669"/>
    <property type="project" value="UniProtKB-SubCell"/>
</dbReference>
<reference evidence="10 11" key="1">
    <citation type="journal article" date="2013" name="Nature">
        <title>Insights into bilaterian evolution from three spiralian genomes.</title>
        <authorList>
            <person name="Simakov O."/>
            <person name="Marletaz F."/>
            <person name="Cho S.J."/>
            <person name="Edsinger-Gonzales E."/>
            <person name="Havlak P."/>
            <person name="Hellsten U."/>
            <person name="Kuo D.H."/>
            <person name="Larsson T."/>
            <person name="Lv J."/>
            <person name="Arendt D."/>
            <person name="Savage R."/>
            <person name="Osoegawa K."/>
            <person name="de Jong P."/>
            <person name="Grimwood J."/>
            <person name="Chapman J.A."/>
            <person name="Shapiro H."/>
            <person name="Aerts A."/>
            <person name="Otillar R.P."/>
            <person name="Terry A.Y."/>
            <person name="Boore J.L."/>
            <person name="Grigoriev I.V."/>
            <person name="Lindberg D.R."/>
            <person name="Seaver E.C."/>
            <person name="Weisblat D.A."/>
            <person name="Putnam N.H."/>
            <person name="Rokhsar D.S."/>
        </authorList>
    </citation>
    <scope>NUCLEOTIDE SEQUENCE [LARGE SCALE GENOMIC DNA]</scope>
</reference>
<evidence type="ECO:0000313" key="11">
    <source>
        <dbReference type="Proteomes" id="UP000030746"/>
    </source>
</evidence>
<dbReference type="HOGENOM" id="CLU_051743_0_0_1"/>
<dbReference type="AlphaFoldDB" id="V4C7B6"/>